<proteinExistence type="predicted"/>
<name>A0A383CWF8_9ZZZZ</name>
<reference evidence="2" key="1">
    <citation type="submission" date="2018-05" db="EMBL/GenBank/DDBJ databases">
        <authorList>
            <person name="Lanie J.A."/>
            <person name="Ng W.-L."/>
            <person name="Kazmierczak K.M."/>
            <person name="Andrzejewski T.M."/>
            <person name="Davidsen T.M."/>
            <person name="Wayne K.J."/>
            <person name="Tettelin H."/>
            <person name="Glass J.I."/>
            <person name="Rusch D."/>
            <person name="Podicherti R."/>
            <person name="Tsui H.-C.T."/>
            <person name="Winkler M.E."/>
        </authorList>
    </citation>
    <scope>NUCLEOTIDE SEQUENCE</scope>
</reference>
<keyword evidence="1" id="KW-1133">Transmembrane helix</keyword>
<protein>
    <submittedName>
        <fullName evidence="2">Uncharacterized protein</fullName>
    </submittedName>
</protein>
<gene>
    <name evidence="2" type="ORF">METZ01_LOCUS489550</name>
</gene>
<accession>A0A383CWF8</accession>
<keyword evidence="1" id="KW-0812">Transmembrane</keyword>
<evidence type="ECO:0000313" key="2">
    <source>
        <dbReference type="EMBL" id="SVE36696.1"/>
    </source>
</evidence>
<organism evidence="2">
    <name type="scientific">marine metagenome</name>
    <dbReference type="NCBI Taxonomy" id="408172"/>
    <lineage>
        <taxon>unclassified sequences</taxon>
        <taxon>metagenomes</taxon>
        <taxon>ecological metagenomes</taxon>
    </lineage>
</organism>
<dbReference type="EMBL" id="UINC01212386">
    <property type="protein sequence ID" value="SVE36696.1"/>
    <property type="molecule type" value="Genomic_DNA"/>
</dbReference>
<evidence type="ECO:0000256" key="1">
    <source>
        <dbReference type="SAM" id="Phobius"/>
    </source>
</evidence>
<sequence>MEITLQVSRSRVILFLILICVISLGLKLYTVDFSIPPHGDDFVYVIDAIQYNEGDFFVSQKKNPGWPLF</sequence>
<keyword evidence="1" id="KW-0472">Membrane</keyword>
<feature type="non-terminal residue" evidence="2">
    <location>
        <position position="69"/>
    </location>
</feature>
<feature type="transmembrane region" description="Helical" evidence="1">
    <location>
        <begin position="12"/>
        <end position="30"/>
    </location>
</feature>
<dbReference type="AlphaFoldDB" id="A0A383CWF8"/>